<dbReference type="InterPro" id="IPR000387">
    <property type="entry name" value="Tyr_Pase_dom"/>
</dbReference>
<reference evidence="4 5" key="1">
    <citation type="submission" date="2020-12" db="EMBL/GenBank/DDBJ databases">
        <title>FDA dAtabase for Regulatory Grade micrObial Sequences (FDA-ARGOS): Supporting development and validation of Infectious Disease Dx tests.</title>
        <authorList>
            <person name="Sproer C."/>
            <person name="Gronow S."/>
            <person name="Severitt S."/>
            <person name="Schroder I."/>
            <person name="Tallon L."/>
            <person name="Sadzewicz L."/>
            <person name="Zhao X."/>
            <person name="Boylan J."/>
            <person name="Ott S."/>
            <person name="Bowen H."/>
            <person name="Vavikolanu K."/>
            <person name="Mehta A."/>
            <person name="Aluvathingal J."/>
            <person name="Nadendla S."/>
            <person name="Lowell S."/>
            <person name="Myers T."/>
            <person name="Yan Y."/>
            <person name="Sichtig H."/>
        </authorList>
    </citation>
    <scope>NUCLEOTIDE SEQUENCE [LARGE SCALE GENOMIC DNA]</scope>
    <source>
        <strain evidence="4 5">FDAARGOS_911</strain>
    </source>
</reference>
<dbReference type="GO" id="GO:0004721">
    <property type="term" value="F:phosphoprotein phosphatase activity"/>
    <property type="evidence" value="ECO:0007669"/>
    <property type="project" value="InterPro"/>
</dbReference>
<dbReference type="InterPro" id="IPR016130">
    <property type="entry name" value="Tyr_Pase_AS"/>
</dbReference>
<evidence type="ECO:0000313" key="4">
    <source>
        <dbReference type="EMBL" id="QPS02238.1"/>
    </source>
</evidence>
<dbReference type="PROSITE" id="PS00383">
    <property type="entry name" value="TYR_PHOSPHATASE_1"/>
    <property type="match status" value="1"/>
</dbReference>
<dbReference type="PROSITE" id="PS50056">
    <property type="entry name" value="TYR_PHOSPHATASE_2"/>
    <property type="match status" value="1"/>
</dbReference>
<proteinExistence type="inferred from homology"/>
<dbReference type="AlphaFoldDB" id="A0A109RFY3"/>
<dbReference type="PANTHER" id="PTHR31126:SF1">
    <property type="entry name" value="TYROSINE SPECIFIC PROTEIN PHOSPHATASES DOMAIN-CONTAINING PROTEIN"/>
    <property type="match status" value="1"/>
</dbReference>
<reference evidence="3" key="2">
    <citation type="submission" date="2022-09" db="EMBL/GenBank/DDBJ databases">
        <title>Aerococcus urinae taxonomy study.</title>
        <authorList>
            <person name="Christensen J."/>
            <person name="Senneby E."/>
        </authorList>
    </citation>
    <scope>NUCLEOTIDE SEQUENCE</scope>
    <source>
        <strain evidence="3">NLD-066-U95</strain>
    </source>
</reference>
<keyword evidence="6" id="KW-1185">Reference proteome</keyword>
<gene>
    <name evidence="4" type="ORF">I6G68_04040</name>
    <name evidence="3" type="ORF">ODY43_08475</name>
</gene>
<comment type="similarity">
    <text evidence="1">Belongs to the protein-tyrosine phosphatase family.</text>
</comment>
<evidence type="ECO:0000256" key="1">
    <source>
        <dbReference type="ARBA" id="ARBA00009580"/>
    </source>
</evidence>
<dbReference type="Pfam" id="PF13350">
    <property type="entry name" value="Y_phosphatase3"/>
    <property type="match status" value="1"/>
</dbReference>
<sequence length="238" mass="27621">MDILRYPFNEICNFRDIGGCYKESGQWLPRGKYFRSSMLFGIDEADLDRLKDLNVQAIIDLRAPKETEKQPNPYRNLLKDYQNINLSGGQDVGRSAQLAKESDDPYFMAIRYLEYCDNYSAIKGVFDQLLSNKAKGWGTVIHCSAGKDRTGVITYLIYKAAGLPLVDIVADYQVSYAYIKHDPRIIKEGHIQNVNRSYPEIMENFNRDFMTKYTSIENYFRHLGYQDQEIEAIKNLLY</sequence>
<dbReference type="Proteomes" id="UP000594771">
    <property type="component" value="Chromosome"/>
</dbReference>
<evidence type="ECO:0000313" key="6">
    <source>
        <dbReference type="Proteomes" id="UP001069145"/>
    </source>
</evidence>
<dbReference type="GeneID" id="35767628"/>
<feature type="domain" description="Tyrosine specific protein phosphatases" evidence="2">
    <location>
        <begin position="116"/>
        <end position="198"/>
    </location>
</feature>
<dbReference type="SUPFAM" id="SSF52799">
    <property type="entry name" value="(Phosphotyrosine protein) phosphatases II"/>
    <property type="match status" value="1"/>
</dbReference>
<evidence type="ECO:0000313" key="3">
    <source>
        <dbReference type="EMBL" id="MCY3054012.1"/>
    </source>
</evidence>
<accession>A0A109RFY3</accession>
<dbReference type="PANTHER" id="PTHR31126">
    <property type="entry name" value="TYROSINE-PROTEIN PHOSPHATASE"/>
    <property type="match status" value="1"/>
</dbReference>
<name>A0A109RFY3_9LACT</name>
<organism evidence="4 5">
    <name type="scientific">Aerococcus urinae</name>
    <dbReference type="NCBI Taxonomy" id="1376"/>
    <lineage>
        <taxon>Bacteria</taxon>
        <taxon>Bacillati</taxon>
        <taxon>Bacillota</taxon>
        <taxon>Bacilli</taxon>
        <taxon>Lactobacillales</taxon>
        <taxon>Aerococcaceae</taxon>
        <taxon>Aerococcus</taxon>
    </lineage>
</organism>
<dbReference type="Gene3D" id="3.90.190.10">
    <property type="entry name" value="Protein tyrosine phosphatase superfamily"/>
    <property type="match status" value="1"/>
</dbReference>
<dbReference type="OrthoDB" id="1188001at2"/>
<dbReference type="InterPro" id="IPR029021">
    <property type="entry name" value="Prot-tyrosine_phosphatase-like"/>
</dbReference>
<evidence type="ECO:0000313" key="5">
    <source>
        <dbReference type="Proteomes" id="UP000594771"/>
    </source>
</evidence>
<dbReference type="InterPro" id="IPR026893">
    <property type="entry name" value="Tyr/Ser_Pase_IphP-type"/>
</dbReference>
<evidence type="ECO:0000259" key="2">
    <source>
        <dbReference type="PROSITE" id="PS50056"/>
    </source>
</evidence>
<dbReference type="RefSeq" id="WP_060778526.1">
    <property type="nucleotide sequence ID" value="NZ_CAJHLF010000005.1"/>
</dbReference>
<dbReference type="Proteomes" id="UP001069145">
    <property type="component" value="Unassembled WGS sequence"/>
</dbReference>
<dbReference type="EMBL" id="CP065662">
    <property type="protein sequence ID" value="QPS02238.1"/>
    <property type="molecule type" value="Genomic_DNA"/>
</dbReference>
<protein>
    <submittedName>
        <fullName evidence="4">Tyrosine-protein phosphatase</fullName>
    </submittedName>
</protein>
<dbReference type="EMBL" id="JAOTML010000011">
    <property type="protein sequence ID" value="MCY3054012.1"/>
    <property type="molecule type" value="Genomic_DNA"/>
</dbReference>
<dbReference type="KEGG" id="aun:AWM73_06000"/>